<organism evidence="2 3">
    <name type="scientific">Fructobacillus fructosus</name>
    <dbReference type="NCBI Taxonomy" id="1631"/>
    <lineage>
        <taxon>Bacteria</taxon>
        <taxon>Bacillati</taxon>
        <taxon>Bacillota</taxon>
        <taxon>Bacilli</taxon>
        <taxon>Lactobacillales</taxon>
        <taxon>Lactobacillaceae</taxon>
        <taxon>Fructobacillus</taxon>
    </lineage>
</organism>
<keyword evidence="1" id="KW-0812">Transmembrane</keyword>
<dbReference type="RefSeq" id="WP_338346322.1">
    <property type="nucleotide sequence ID" value="NZ_CAUZLR010000009.1"/>
</dbReference>
<feature type="transmembrane region" description="Helical" evidence="1">
    <location>
        <begin position="29"/>
        <end position="46"/>
    </location>
</feature>
<keyword evidence="3" id="KW-1185">Reference proteome</keyword>
<proteinExistence type="predicted"/>
<sequence length="139" mass="15253">MMIWIIAGLTLLTFLSLFLIGKKELAYTLGGFFAILTAAAVVLLTANMDSHFGMEKTSKTTTVQVYSVTPAQSPVKALAVKKIGSDNYVLVYKDAESDVQASTHFVPNTKKIVEATKTTRFQLSILCKCQTLGRLWKSN</sequence>
<dbReference type="InterPro" id="IPR032083">
    <property type="entry name" value="DUF4811"/>
</dbReference>
<evidence type="ECO:0008006" key="4">
    <source>
        <dbReference type="Google" id="ProtNLM"/>
    </source>
</evidence>
<evidence type="ECO:0000313" key="3">
    <source>
        <dbReference type="Proteomes" id="UP001314261"/>
    </source>
</evidence>
<name>A0ABN9YZG5_9LACO</name>
<keyword evidence="1" id="KW-1133">Transmembrane helix</keyword>
<evidence type="ECO:0000313" key="2">
    <source>
        <dbReference type="EMBL" id="CAK1249568.1"/>
    </source>
</evidence>
<keyword evidence="1" id="KW-0472">Membrane</keyword>
<dbReference type="EMBL" id="CAUZLR010000009">
    <property type="protein sequence ID" value="CAK1249568.1"/>
    <property type="molecule type" value="Genomic_DNA"/>
</dbReference>
<protein>
    <recommendedName>
        <fullName evidence="4">DUF4811 domain-containing protein</fullName>
    </recommendedName>
</protein>
<dbReference type="Pfam" id="PF16069">
    <property type="entry name" value="DUF4811"/>
    <property type="match status" value="1"/>
</dbReference>
<dbReference type="Proteomes" id="UP001314261">
    <property type="component" value="Unassembled WGS sequence"/>
</dbReference>
<evidence type="ECO:0000256" key="1">
    <source>
        <dbReference type="SAM" id="Phobius"/>
    </source>
</evidence>
<gene>
    <name evidence="2" type="ORF">R54839_PPFHFPJH_01287</name>
</gene>
<accession>A0ABN9YZG5</accession>
<comment type="caution">
    <text evidence="2">The sequence shown here is derived from an EMBL/GenBank/DDBJ whole genome shotgun (WGS) entry which is preliminary data.</text>
</comment>
<reference evidence="2 3" key="1">
    <citation type="submission" date="2023-10" db="EMBL/GenBank/DDBJ databases">
        <authorList>
            <person name="Botero Cardona J."/>
        </authorList>
    </citation>
    <scope>NUCLEOTIDE SEQUENCE [LARGE SCALE GENOMIC DNA]</scope>
    <source>
        <strain evidence="2 3">R-54839</strain>
    </source>
</reference>